<evidence type="ECO:0000313" key="2">
    <source>
        <dbReference type="Proteomes" id="UP000729402"/>
    </source>
</evidence>
<dbReference type="AlphaFoldDB" id="A0A8J6C1T4"/>
<accession>A0A8J6C1T4</accession>
<protein>
    <submittedName>
        <fullName evidence="1">Uncharacterized protein</fullName>
    </submittedName>
</protein>
<dbReference type="Proteomes" id="UP000729402">
    <property type="component" value="Unassembled WGS sequence"/>
</dbReference>
<evidence type="ECO:0000313" key="1">
    <source>
        <dbReference type="EMBL" id="KAG8100091.1"/>
    </source>
</evidence>
<dbReference type="EMBL" id="JAAALK010000079">
    <property type="protein sequence ID" value="KAG8100091.1"/>
    <property type="molecule type" value="Genomic_DNA"/>
</dbReference>
<proteinExistence type="predicted"/>
<gene>
    <name evidence="1" type="ORF">GUJ93_ZPchr0013g37454</name>
</gene>
<sequence>MATRCRTRLHGGSDVEAEIDHIGAEILRLSSRLHHPCCSQQPDPNRNAAPAFLASLSNQTNSSPSKRILELQKKIGDSEFDESLLQIGEKIASRSSKAYELVPGDTKPKLD</sequence>
<organism evidence="1 2">
    <name type="scientific">Zizania palustris</name>
    <name type="common">Northern wild rice</name>
    <dbReference type="NCBI Taxonomy" id="103762"/>
    <lineage>
        <taxon>Eukaryota</taxon>
        <taxon>Viridiplantae</taxon>
        <taxon>Streptophyta</taxon>
        <taxon>Embryophyta</taxon>
        <taxon>Tracheophyta</taxon>
        <taxon>Spermatophyta</taxon>
        <taxon>Magnoliopsida</taxon>
        <taxon>Liliopsida</taxon>
        <taxon>Poales</taxon>
        <taxon>Poaceae</taxon>
        <taxon>BOP clade</taxon>
        <taxon>Oryzoideae</taxon>
        <taxon>Oryzeae</taxon>
        <taxon>Zizaniinae</taxon>
        <taxon>Zizania</taxon>
    </lineage>
</organism>
<reference evidence="1" key="2">
    <citation type="submission" date="2021-02" db="EMBL/GenBank/DDBJ databases">
        <authorList>
            <person name="Kimball J.A."/>
            <person name="Haas M.W."/>
            <person name="Macchietto M."/>
            <person name="Kono T."/>
            <person name="Duquette J."/>
            <person name="Shao M."/>
        </authorList>
    </citation>
    <scope>NUCLEOTIDE SEQUENCE</scope>
    <source>
        <tissue evidence="1">Fresh leaf tissue</tissue>
    </source>
</reference>
<comment type="caution">
    <text evidence="1">The sequence shown here is derived from an EMBL/GenBank/DDBJ whole genome shotgun (WGS) entry which is preliminary data.</text>
</comment>
<reference evidence="1" key="1">
    <citation type="journal article" date="2021" name="bioRxiv">
        <title>Whole Genome Assembly and Annotation of Northern Wild Rice, Zizania palustris L., Supports a Whole Genome Duplication in the Zizania Genus.</title>
        <authorList>
            <person name="Haas M."/>
            <person name="Kono T."/>
            <person name="Macchietto M."/>
            <person name="Millas R."/>
            <person name="McGilp L."/>
            <person name="Shao M."/>
            <person name="Duquette J."/>
            <person name="Hirsch C.N."/>
            <person name="Kimball J."/>
        </authorList>
    </citation>
    <scope>NUCLEOTIDE SEQUENCE</scope>
    <source>
        <tissue evidence="1">Fresh leaf tissue</tissue>
    </source>
</reference>
<keyword evidence="2" id="KW-1185">Reference proteome</keyword>
<name>A0A8J6C1T4_ZIZPA</name>